<proteinExistence type="predicted"/>
<organism evidence="1 2">
    <name type="scientific">Mitsuokella multacida</name>
    <dbReference type="NCBI Taxonomy" id="52226"/>
    <lineage>
        <taxon>Bacteria</taxon>
        <taxon>Bacillati</taxon>
        <taxon>Bacillota</taxon>
        <taxon>Negativicutes</taxon>
        <taxon>Selenomonadales</taxon>
        <taxon>Selenomonadaceae</taxon>
        <taxon>Mitsuokella</taxon>
    </lineage>
</organism>
<reference evidence="1 2" key="1">
    <citation type="submission" date="2018-08" db="EMBL/GenBank/DDBJ databases">
        <title>A genome reference for cultivated species of the human gut microbiota.</title>
        <authorList>
            <person name="Zou Y."/>
            <person name="Xue W."/>
            <person name="Luo G."/>
        </authorList>
    </citation>
    <scope>NUCLEOTIDE SEQUENCE [LARGE SCALE GENOMIC DNA]</scope>
    <source>
        <strain evidence="1 2">AM25-21AC</strain>
    </source>
</reference>
<comment type="caution">
    <text evidence="1">The sequence shown here is derived from an EMBL/GenBank/DDBJ whole genome shotgun (WGS) entry which is preliminary data.</text>
</comment>
<sequence length="133" mass="15749">MIALYPTRCNICGGPVKLVSNDRVYSPEYAREHPDKVYLCLRCGAYVGVHWHTHRAKGILADKHMRKARMFCHDLFDSFWHGKRHAQKKRQKAYAELARRMDIPVEECHFGWMDVPKMRIAYHHLLAMQKEGW</sequence>
<evidence type="ECO:0000313" key="2">
    <source>
        <dbReference type="Proteomes" id="UP000283442"/>
    </source>
</evidence>
<dbReference type="AlphaFoldDB" id="A0A414NWC9"/>
<dbReference type="RefSeq" id="WP_118176080.1">
    <property type="nucleotide sequence ID" value="NZ_CAXYZB010000100.1"/>
</dbReference>
<protein>
    <submittedName>
        <fullName evidence="1">Uncharacterized protein</fullName>
    </submittedName>
</protein>
<dbReference type="EMBL" id="QRHE01000006">
    <property type="protein sequence ID" value="RHF51450.1"/>
    <property type="molecule type" value="Genomic_DNA"/>
</dbReference>
<name>A0A414NWC9_9FIRM</name>
<dbReference type="InterPro" id="IPR021686">
    <property type="entry name" value="DUF3268"/>
</dbReference>
<dbReference type="OrthoDB" id="1028010at2"/>
<evidence type="ECO:0000313" key="1">
    <source>
        <dbReference type="EMBL" id="RHF51450.1"/>
    </source>
</evidence>
<dbReference type="Proteomes" id="UP000283442">
    <property type="component" value="Unassembled WGS sequence"/>
</dbReference>
<dbReference type="Pfam" id="PF11672">
    <property type="entry name" value="DUF3268"/>
    <property type="match status" value="1"/>
</dbReference>
<gene>
    <name evidence="1" type="ORF">DW674_06700</name>
</gene>
<accession>A0A414NWC9</accession>